<keyword evidence="2" id="KW-1185">Reference proteome</keyword>
<evidence type="ECO:0000313" key="1">
    <source>
        <dbReference type="EMBL" id="CAK9164083.1"/>
    </source>
</evidence>
<proteinExistence type="predicted"/>
<dbReference type="EMBL" id="CAUOFW020004161">
    <property type="protein sequence ID" value="CAK9164083.1"/>
    <property type="molecule type" value="Genomic_DNA"/>
</dbReference>
<comment type="caution">
    <text evidence="1">The sequence shown here is derived from an EMBL/GenBank/DDBJ whole genome shotgun (WGS) entry which is preliminary data.</text>
</comment>
<reference evidence="1 2" key="1">
    <citation type="submission" date="2024-02" db="EMBL/GenBank/DDBJ databases">
        <authorList>
            <person name="Vignale AGUSTIN F."/>
            <person name="Sosa J E."/>
            <person name="Modenutti C."/>
        </authorList>
    </citation>
    <scope>NUCLEOTIDE SEQUENCE [LARGE SCALE GENOMIC DNA]</scope>
</reference>
<protein>
    <recommendedName>
        <fullName evidence="3">Transmembrane protein</fullName>
    </recommendedName>
</protein>
<sequence>MGVFYYIQNIWPFSALKFDDLSVSDGLVRKLSVPEHTKQFVFAIREPESQAVIYILCVQNLSERSALDAEYLIREIRPDAVVAHVGHSALNEIQSEEIEFRSDRNNPLPTSSFEVLKRCFVQKLNKEKYENVAGSLVLREIFGISFHGHFLAARRVAQEVGSSFLFLESPLVKSGADDSFNPSGEAESGNKFQALALQLNSLVPQKMGFVVPSSSSRFCIPNEYQSQMVRSLSSYLIHSGSVPNVGSRDIQLKEDYEAPQFAQTVYPLLVDLYNIFIDIPSIGMALAHAQKILYDVSRGEVVDTQFLSEIYIFRIAVEGLRIALNNASRLPINKMRNPGLTKAEFSELPVDDKSHALLAQALRSQTKKFKSIVAIVDASGLAGLRKHWNTQVPPEVKDIVEQLVTNCANEGETPNHNDRKRLLSNKPVVAVGAGATAVLGASSLSKVVPASTFVKLVTFKVPASLKLMMTQTQKAVTIVFGKALGPSKLVASGIANSGLKSTSVLKATASAEKIRVVAHSVIASAEKTSLSAMRTAFYEIMRNRRVRPIGFLPWATFGCSIATCAGLLAYGDGIECVAESLPAAPSIASLGRGIQSLHQASQAVGQAESSRIQKSIDSLFLLFFEVDFENFLPRSIHQVSLVSIFYFLSLLGICVNDGCWIHINNLQNRNADNAELRLKVCVLLHQPLEAVAIGLTGFGNNETLALPQVKDLQNNNQVKHRR</sequence>
<dbReference type="PANTHER" id="PTHR36020:SF1">
    <property type="entry name" value="TRANSMEMBRANE PROTEIN"/>
    <property type="match status" value="1"/>
</dbReference>
<evidence type="ECO:0000313" key="2">
    <source>
        <dbReference type="Proteomes" id="UP001642360"/>
    </source>
</evidence>
<dbReference type="PANTHER" id="PTHR36020">
    <property type="entry name" value="TRANSMEMBRANE PROTEIN"/>
    <property type="match status" value="1"/>
</dbReference>
<accession>A0ABC8TAN7</accession>
<organism evidence="1 2">
    <name type="scientific">Ilex paraguariensis</name>
    <name type="common">yerba mate</name>
    <dbReference type="NCBI Taxonomy" id="185542"/>
    <lineage>
        <taxon>Eukaryota</taxon>
        <taxon>Viridiplantae</taxon>
        <taxon>Streptophyta</taxon>
        <taxon>Embryophyta</taxon>
        <taxon>Tracheophyta</taxon>
        <taxon>Spermatophyta</taxon>
        <taxon>Magnoliopsida</taxon>
        <taxon>eudicotyledons</taxon>
        <taxon>Gunneridae</taxon>
        <taxon>Pentapetalae</taxon>
        <taxon>asterids</taxon>
        <taxon>campanulids</taxon>
        <taxon>Aquifoliales</taxon>
        <taxon>Aquifoliaceae</taxon>
        <taxon>Ilex</taxon>
    </lineage>
</organism>
<dbReference type="Proteomes" id="UP001642360">
    <property type="component" value="Unassembled WGS sequence"/>
</dbReference>
<evidence type="ECO:0008006" key="3">
    <source>
        <dbReference type="Google" id="ProtNLM"/>
    </source>
</evidence>
<dbReference type="AlphaFoldDB" id="A0ABC8TAN7"/>
<gene>
    <name evidence="1" type="ORF">ILEXP_LOCUS33166</name>
</gene>
<name>A0ABC8TAN7_9AQUA</name>